<dbReference type="GO" id="GO:0032049">
    <property type="term" value="P:cardiolipin biosynthetic process"/>
    <property type="evidence" value="ECO:0007669"/>
    <property type="project" value="UniProtKB-ARBA"/>
</dbReference>
<dbReference type="InterPro" id="IPR047955">
    <property type="entry name" value="DrmC-like"/>
</dbReference>
<reference evidence="3" key="1">
    <citation type="submission" date="2016-07" db="EMBL/GenBank/DDBJ databases">
        <authorList>
            <person name="Florea S."/>
            <person name="Webb J.S."/>
            <person name="Jaromczyk J."/>
            <person name="Schardl C.L."/>
        </authorList>
    </citation>
    <scope>NUCLEOTIDE SEQUENCE [LARGE SCALE GENOMIC DNA]</scope>
    <source>
        <strain evidence="3">1YdBTEX2</strain>
    </source>
</reference>
<feature type="domain" description="PLD phosphodiesterase" evidence="1">
    <location>
        <begin position="190"/>
        <end position="217"/>
    </location>
</feature>
<evidence type="ECO:0000313" key="3">
    <source>
        <dbReference type="Proteomes" id="UP000245431"/>
    </source>
</evidence>
<dbReference type="NCBIfam" id="NF038319">
    <property type="entry name" value="DISARM_DrmC_I"/>
    <property type="match status" value="1"/>
</dbReference>
<evidence type="ECO:0000313" key="2">
    <source>
        <dbReference type="EMBL" id="SBW83031.1"/>
    </source>
</evidence>
<dbReference type="EMBL" id="LT599583">
    <property type="protein sequence ID" value="SBW83031.1"/>
    <property type="molecule type" value="Genomic_DNA"/>
</dbReference>
<dbReference type="Gene3D" id="3.30.870.10">
    <property type="entry name" value="Endonuclease Chain A"/>
    <property type="match status" value="1"/>
</dbReference>
<dbReference type="PANTHER" id="PTHR21248">
    <property type="entry name" value="CARDIOLIPIN SYNTHASE"/>
    <property type="match status" value="1"/>
</dbReference>
<dbReference type="Proteomes" id="UP000245431">
    <property type="component" value="Chromosome PVE_r1"/>
</dbReference>
<proteinExistence type="predicted"/>
<accession>A0A1D3K492</accession>
<dbReference type="Pfam" id="PF13091">
    <property type="entry name" value="PLDc_2"/>
    <property type="match status" value="1"/>
</dbReference>
<evidence type="ECO:0000259" key="1">
    <source>
        <dbReference type="PROSITE" id="PS50035"/>
    </source>
</evidence>
<dbReference type="SMART" id="SM00155">
    <property type="entry name" value="PLDc"/>
    <property type="match status" value="1"/>
</dbReference>
<dbReference type="AlphaFoldDB" id="A0A1D3K492"/>
<gene>
    <name evidence="2" type="ORF">PVE_R1G5150</name>
</gene>
<dbReference type="SUPFAM" id="SSF56024">
    <property type="entry name" value="Phospholipase D/nuclease"/>
    <property type="match status" value="1"/>
</dbReference>
<sequence>MKALLEAVSALVAIVSPDRTAALAAAVRSIGAESVGKLNNASVLSAKAGDSFKAMVAAWKSNPVTGETLAAMLLAADHAYRQAEAKQVVDLVWTGPTTDIVPARRTEQALIQVIDAAKQRLFITSYVAYDIESITKALRSAAERGVAINFLMELSTASGGKVSIDPINNLRKVVPTARFYIWKDKGAIFSNGSVHAKVAVADGSHCFITSANLTGYAMDQNMEAGVLISGAPLPEQLHRHLEALAVTGVIVPGG</sequence>
<dbReference type="InterPro" id="IPR001736">
    <property type="entry name" value="PLipase_D/transphosphatidylase"/>
</dbReference>
<dbReference type="PROSITE" id="PS50035">
    <property type="entry name" value="PLD"/>
    <property type="match status" value="1"/>
</dbReference>
<protein>
    <recommendedName>
        <fullName evidence="1">PLD phosphodiesterase domain-containing protein</fullName>
    </recommendedName>
</protein>
<dbReference type="RefSeq" id="WP_017847377.1">
    <property type="nucleotide sequence ID" value="NZ_AOUH01000021.1"/>
</dbReference>
<dbReference type="InterPro" id="IPR025202">
    <property type="entry name" value="PLD-like_dom"/>
</dbReference>
<name>A0A1D3K492_PSEVE</name>
<organism evidence="2 3">
    <name type="scientific">Pseudomonas veronii 1YdBTEX2</name>
    <dbReference type="NCBI Taxonomy" id="1295141"/>
    <lineage>
        <taxon>Bacteria</taxon>
        <taxon>Pseudomonadati</taxon>
        <taxon>Pseudomonadota</taxon>
        <taxon>Gammaproteobacteria</taxon>
        <taxon>Pseudomonadales</taxon>
        <taxon>Pseudomonadaceae</taxon>
        <taxon>Pseudomonas</taxon>
    </lineage>
</organism>
<dbReference type="GO" id="GO:0030572">
    <property type="term" value="F:phosphatidyltransferase activity"/>
    <property type="evidence" value="ECO:0007669"/>
    <property type="project" value="UniProtKB-ARBA"/>
</dbReference>
<dbReference type="CDD" id="cd09132">
    <property type="entry name" value="PLDc_unchar4"/>
    <property type="match status" value="1"/>
</dbReference>
<dbReference type="PANTHER" id="PTHR21248:SF22">
    <property type="entry name" value="PHOSPHOLIPASE D"/>
    <property type="match status" value="1"/>
</dbReference>